<evidence type="ECO:0000313" key="4">
    <source>
        <dbReference type="Proteomes" id="UP000501989"/>
    </source>
</evidence>
<evidence type="ECO:0000259" key="2">
    <source>
        <dbReference type="PROSITE" id="PS51724"/>
    </source>
</evidence>
<feature type="region of interest" description="Disordered" evidence="1">
    <location>
        <begin position="135"/>
        <end position="182"/>
    </location>
</feature>
<feature type="domain" description="SPOR" evidence="2">
    <location>
        <begin position="184"/>
        <end position="259"/>
    </location>
</feature>
<evidence type="ECO:0000256" key="1">
    <source>
        <dbReference type="SAM" id="MobiDB-lite"/>
    </source>
</evidence>
<keyword evidence="3" id="KW-0131">Cell cycle</keyword>
<keyword evidence="4" id="KW-1185">Reference proteome</keyword>
<dbReference type="PANTHER" id="PTHR38687">
    <property type="entry name" value="CELL DIVISION PROTEIN DEDD-RELATED"/>
    <property type="match status" value="1"/>
</dbReference>
<dbReference type="Proteomes" id="UP000501989">
    <property type="component" value="Chromosome"/>
</dbReference>
<dbReference type="GO" id="GO:0032506">
    <property type="term" value="P:cytokinetic process"/>
    <property type="evidence" value="ECO:0007669"/>
    <property type="project" value="TreeGrafter"/>
</dbReference>
<name>A0A6M8MSS8_9PSED</name>
<dbReference type="GO" id="GO:0032153">
    <property type="term" value="C:cell division site"/>
    <property type="evidence" value="ECO:0007669"/>
    <property type="project" value="TreeGrafter"/>
</dbReference>
<dbReference type="InterPro" id="IPR007730">
    <property type="entry name" value="SPOR-like_dom"/>
</dbReference>
<dbReference type="SUPFAM" id="SSF110997">
    <property type="entry name" value="Sporulation related repeat"/>
    <property type="match status" value="1"/>
</dbReference>
<dbReference type="PROSITE" id="PS51257">
    <property type="entry name" value="PROKAR_LIPOPROTEIN"/>
    <property type="match status" value="1"/>
</dbReference>
<dbReference type="AlphaFoldDB" id="A0A6M8MSS8"/>
<dbReference type="InterPro" id="IPR052521">
    <property type="entry name" value="Cell_div_SPOR-domain"/>
</dbReference>
<proteinExistence type="predicted"/>
<dbReference type="EMBL" id="CP053746">
    <property type="protein sequence ID" value="QKF52791.1"/>
    <property type="molecule type" value="Genomic_DNA"/>
</dbReference>
<dbReference type="RefSeq" id="WP_172612021.1">
    <property type="nucleotide sequence ID" value="NZ_CP053746.1"/>
</dbReference>
<dbReference type="GO" id="GO:0030428">
    <property type="term" value="C:cell septum"/>
    <property type="evidence" value="ECO:0007669"/>
    <property type="project" value="TreeGrafter"/>
</dbReference>
<protein>
    <submittedName>
        <fullName evidence="3">Cell division protein FtsN</fullName>
    </submittedName>
</protein>
<evidence type="ECO:0000313" key="3">
    <source>
        <dbReference type="EMBL" id="QKF52791.1"/>
    </source>
</evidence>
<accession>A0A6M8MSS8</accession>
<dbReference type="PANTHER" id="PTHR38687:SF1">
    <property type="entry name" value="CELL DIVISION PROTEIN DEDD"/>
    <property type="match status" value="1"/>
</dbReference>
<dbReference type="PROSITE" id="PS51724">
    <property type="entry name" value="SPOR"/>
    <property type="match status" value="1"/>
</dbReference>
<sequence length="261" mass="27966">MDSKTRLFVFSVSLIAISLAGCDVSQDMAVEKGKEMVASALKDPASATFGRVFMVENQTIGDSHYGLLCGEVNSKNSFGGFTGFRRFVANFSYSKRGALEVSYVTLEEGDRAAFNRAGISYFQDVYWDGKCEPRAQPPATAKTEVQTPLVPVNPAPPPTKAAHPVKSRTPSPPLEASVPTAPSEKKISGWSVQVASVADRRKATSIRDQLDSSGSLAYVTSAAGVYRVFSGPYETRALAEAALASLMRTQQLRGIVVRAGD</sequence>
<organism evidence="3 4">
    <name type="scientific">Pseudomonas graminis</name>
    <dbReference type="NCBI Taxonomy" id="158627"/>
    <lineage>
        <taxon>Bacteria</taxon>
        <taxon>Pseudomonadati</taxon>
        <taxon>Pseudomonadota</taxon>
        <taxon>Gammaproteobacteria</taxon>
        <taxon>Pseudomonadales</taxon>
        <taxon>Pseudomonadaceae</taxon>
        <taxon>Pseudomonas</taxon>
    </lineage>
</organism>
<dbReference type="GO" id="GO:0042834">
    <property type="term" value="F:peptidoglycan binding"/>
    <property type="evidence" value="ECO:0007669"/>
    <property type="project" value="InterPro"/>
</dbReference>
<gene>
    <name evidence="3" type="ORF">FX982_03783</name>
</gene>
<dbReference type="KEGG" id="pgg:FX982_03783"/>
<dbReference type="InterPro" id="IPR036680">
    <property type="entry name" value="SPOR-like_sf"/>
</dbReference>
<dbReference type="Pfam" id="PF05036">
    <property type="entry name" value="SPOR"/>
    <property type="match status" value="1"/>
</dbReference>
<reference evidence="4" key="1">
    <citation type="submission" date="2019-12" db="EMBL/GenBank/DDBJ databases">
        <title>Endophytic bacteria associated with Panax ginseng seedlings.</title>
        <authorList>
            <person name="Park J.M."/>
            <person name="Shin R."/>
            <person name="Jo S.H."/>
        </authorList>
    </citation>
    <scope>NUCLEOTIDE SEQUENCE [LARGE SCALE GENOMIC DNA]</scope>
    <source>
        <strain evidence="4">PgKB30</strain>
    </source>
</reference>
<keyword evidence="3" id="KW-0132">Cell division</keyword>
<dbReference type="Gene3D" id="3.30.70.1070">
    <property type="entry name" value="Sporulation related repeat"/>
    <property type="match status" value="1"/>
</dbReference>